<keyword evidence="2" id="KW-0489">Methyltransferase</keyword>
<accession>A0A380L637</accession>
<feature type="domain" description="DNA methylase N-4/N-6" evidence="5">
    <location>
        <begin position="114"/>
        <end position="431"/>
    </location>
</feature>
<dbReference type="AlphaFoldDB" id="A0A380L637"/>
<dbReference type="InterPro" id="IPR002052">
    <property type="entry name" value="DNA_methylase_N6_adenine_CS"/>
</dbReference>
<evidence type="ECO:0000313" key="7">
    <source>
        <dbReference type="Proteomes" id="UP000255236"/>
    </source>
</evidence>
<proteinExistence type="inferred from homology"/>
<dbReference type="InterPro" id="IPR029063">
    <property type="entry name" value="SAM-dependent_MTases_sf"/>
</dbReference>
<dbReference type="InterPro" id="IPR002941">
    <property type="entry name" value="DNA_methylase_N4/N6"/>
</dbReference>
<dbReference type="SUPFAM" id="SSF53335">
    <property type="entry name" value="S-adenosyl-L-methionine-dependent methyltransferases"/>
    <property type="match status" value="1"/>
</dbReference>
<comment type="similarity">
    <text evidence="1">Belongs to the N(4)/N(6)-methyltransferase family.</text>
</comment>
<dbReference type="PRINTS" id="PR00508">
    <property type="entry name" value="S21N4MTFRASE"/>
</dbReference>
<dbReference type="RefSeq" id="WP_115263469.1">
    <property type="nucleotide sequence ID" value="NZ_UHFT01000001.1"/>
</dbReference>
<dbReference type="InterPro" id="IPR001091">
    <property type="entry name" value="RM_Methyltransferase"/>
</dbReference>
<name>A0A380L637_9STRE</name>
<evidence type="ECO:0000256" key="2">
    <source>
        <dbReference type="ARBA" id="ARBA00022603"/>
    </source>
</evidence>
<evidence type="ECO:0000256" key="1">
    <source>
        <dbReference type="ARBA" id="ARBA00006594"/>
    </source>
</evidence>
<sequence>MSKDFIERPHQNEKDGAIAYVQNLLKQARENRRNEDVDKLENLVHLLNTKKYGLVWEEHTELVEEEMKTKIPVFVENGTKKIVGNPESEDFNFLLEGDNLHSLQLLKKTHTGKIDVIYIDPPYNTGAKNWKYNNNYIDSKDSYKHSKWISMMKSRLDCARHLLKDDGVLVCAIDENEVATLKLLLEEVFGNEFIVDIVTIIQNPRGIQGNNFSYTNEFALFVYKKNYKVIFEREVDENDIDWSPLRNWGSESLRTDAKNCFYGIKIKDEKIIGFEDVLDDDEHPTKNKYLEDGTIIVYPIDNSGIERKWRYARQTVESIWDILRATCKKNVWDIEIGKPYAPYKTVWFDKKYDANEYGTQIINSMVPHNDFDFPKSLWNVYECLYATTKEKENAVILDFFAGSGTTGHAVEMLNKLCGGNRRYILATNNAIGEKKEREFKKKFGSPEENKHEYSKYEEEFGICSSITYPRLKAVSDGYIHKKDFKEILFEKKLTQSLFKKFDLLKAEVDTIVETMEGKYDSVKTVFEDASIKVIGINKKGKPIEGIPHNIKYFKTSFVDKEEFPDVTLEYELLNYITPLVELEFGVDISNPKVQVILSEDQLDEMDESDFVENSTIFFHPEIFFDVKQERILREKKITKQEIPHYYFGKDIWS</sequence>
<dbReference type="GO" id="GO:0008170">
    <property type="term" value="F:N-methyltransferase activity"/>
    <property type="evidence" value="ECO:0007669"/>
    <property type="project" value="InterPro"/>
</dbReference>
<keyword evidence="3 6" id="KW-0808">Transferase</keyword>
<keyword evidence="4" id="KW-0680">Restriction system</keyword>
<dbReference type="EMBL" id="UHFT01000001">
    <property type="protein sequence ID" value="SUN80841.1"/>
    <property type="molecule type" value="Genomic_DNA"/>
</dbReference>
<dbReference type="Pfam" id="PF01555">
    <property type="entry name" value="N6_N4_Mtase"/>
    <property type="match status" value="1"/>
</dbReference>
<dbReference type="Proteomes" id="UP000255236">
    <property type="component" value="Unassembled WGS sequence"/>
</dbReference>
<comment type="caution">
    <text evidence="6">The sequence shown here is derived from an EMBL/GenBank/DDBJ whole genome shotgun (WGS) entry which is preliminary data.</text>
</comment>
<protein>
    <submittedName>
        <fullName evidence="6">Metyl transferase</fullName>
    </submittedName>
</protein>
<reference evidence="6" key="1">
    <citation type="submission" date="2018-06" db="EMBL/GenBank/DDBJ databases">
        <authorList>
            <consortium name="Pathogen Informatics"/>
            <person name="Doyle S."/>
        </authorList>
    </citation>
    <scope>NUCLEOTIDE SEQUENCE [LARGE SCALE GENOMIC DNA]</scope>
    <source>
        <strain evidence="6">NCTC11063</strain>
    </source>
</reference>
<organism evidence="6 7">
    <name type="scientific">Streptococcus milleri</name>
    <dbReference type="NCBI Taxonomy" id="33040"/>
    <lineage>
        <taxon>Bacteria</taxon>
        <taxon>Bacillati</taxon>
        <taxon>Bacillota</taxon>
        <taxon>Bacilli</taxon>
        <taxon>Lactobacillales</taxon>
        <taxon>Streptococcaceae</taxon>
        <taxon>Streptococcus</taxon>
    </lineage>
</organism>
<keyword evidence="7" id="KW-1185">Reference proteome</keyword>
<gene>
    <name evidence="6" type="ORF">NCTC11063_01564</name>
</gene>
<evidence type="ECO:0000256" key="4">
    <source>
        <dbReference type="ARBA" id="ARBA00022747"/>
    </source>
</evidence>
<evidence type="ECO:0000256" key="3">
    <source>
        <dbReference type="ARBA" id="ARBA00022679"/>
    </source>
</evidence>
<dbReference type="GO" id="GO:0032259">
    <property type="term" value="P:methylation"/>
    <property type="evidence" value="ECO:0007669"/>
    <property type="project" value="UniProtKB-KW"/>
</dbReference>
<evidence type="ECO:0000313" key="6">
    <source>
        <dbReference type="EMBL" id="SUN80841.1"/>
    </source>
</evidence>
<dbReference type="PROSITE" id="PS00092">
    <property type="entry name" value="N6_MTASE"/>
    <property type="match status" value="1"/>
</dbReference>
<dbReference type="GO" id="GO:0009307">
    <property type="term" value="P:DNA restriction-modification system"/>
    <property type="evidence" value="ECO:0007669"/>
    <property type="project" value="UniProtKB-KW"/>
</dbReference>
<evidence type="ECO:0000259" key="5">
    <source>
        <dbReference type="Pfam" id="PF01555"/>
    </source>
</evidence>
<dbReference type="GO" id="GO:0003677">
    <property type="term" value="F:DNA binding"/>
    <property type="evidence" value="ECO:0007669"/>
    <property type="project" value="InterPro"/>
</dbReference>
<dbReference type="Gene3D" id="3.40.50.150">
    <property type="entry name" value="Vaccinia Virus protein VP39"/>
    <property type="match status" value="1"/>
</dbReference>